<dbReference type="InterPro" id="IPR050090">
    <property type="entry name" value="Tyrosine_recombinase_XerCD"/>
</dbReference>
<dbReference type="EMBL" id="LMVN01000004">
    <property type="protein sequence ID" value="PAV07975.1"/>
    <property type="molecule type" value="Genomic_DNA"/>
</dbReference>
<evidence type="ECO:0000256" key="4">
    <source>
        <dbReference type="PROSITE-ProRule" id="PRU01248"/>
    </source>
</evidence>
<gene>
    <name evidence="6" type="ORF">ASJ82_01675</name>
    <name evidence="7" type="ORF">MSCUN_02570</name>
</gene>
<dbReference type="Proteomes" id="UP000217528">
    <property type="component" value="Unassembled WGS sequence"/>
</dbReference>
<keyword evidence="3" id="KW-0233">DNA recombination</keyword>
<evidence type="ECO:0000256" key="3">
    <source>
        <dbReference type="ARBA" id="ARBA00023172"/>
    </source>
</evidence>
<dbReference type="AlphaFoldDB" id="A0A2A2HF45"/>
<accession>A0A2A2HF45</accession>
<dbReference type="GO" id="GO:0003677">
    <property type="term" value="F:DNA binding"/>
    <property type="evidence" value="ECO:0007669"/>
    <property type="project" value="UniProtKB-UniRule"/>
</dbReference>
<name>A0A2A2HF45_9EURY</name>
<keyword evidence="8" id="KW-1185">Reference proteome</keyword>
<protein>
    <submittedName>
        <fullName evidence="6">Integrase</fullName>
    </submittedName>
</protein>
<evidence type="ECO:0000313" key="8">
    <source>
        <dbReference type="Proteomes" id="UP000217528"/>
    </source>
</evidence>
<organism evidence="6 8">
    <name type="scientific">Methanosphaera cuniculi</name>
    <dbReference type="NCBI Taxonomy" id="1077256"/>
    <lineage>
        <taxon>Archaea</taxon>
        <taxon>Methanobacteriati</taxon>
        <taxon>Methanobacteriota</taxon>
        <taxon>Methanomada group</taxon>
        <taxon>Methanobacteria</taxon>
        <taxon>Methanobacteriales</taxon>
        <taxon>Methanobacteriaceae</taxon>
        <taxon>Methanosphaera</taxon>
    </lineage>
</organism>
<proteinExistence type="predicted"/>
<dbReference type="InterPro" id="IPR010998">
    <property type="entry name" value="Integrase_recombinase_N"/>
</dbReference>
<keyword evidence="1" id="KW-0229">DNA integration</keyword>
<dbReference type="InterPro" id="IPR013762">
    <property type="entry name" value="Integrase-like_cat_sf"/>
</dbReference>
<evidence type="ECO:0000313" key="6">
    <source>
        <dbReference type="EMBL" id="PAV07975.1"/>
    </source>
</evidence>
<dbReference type="InterPro" id="IPR011010">
    <property type="entry name" value="DNA_brk_join_enz"/>
</dbReference>
<dbReference type="RefSeq" id="WP_095608180.1">
    <property type="nucleotide sequence ID" value="NZ_LMVN01000004.1"/>
</dbReference>
<reference evidence="7 9" key="1">
    <citation type="submission" date="2016-04" db="EMBL/GenBank/DDBJ databases">
        <title>Genome sequence of Methanosphaera cuniculi DSM 4103.</title>
        <authorList>
            <person name="Poehlein A."/>
            <person name="Seedorf H."/>
            <person name="Daniel R."/>
        </authorList>
    </citation>
    <scope>NUCLEOTIDE SEQUENCE [LARGE SCALE GENOMIC DNA]</scope>
    <source>
        <strain evidence="7 9">DSM 4103</strain>
    </source>
</reference>
<dbReference type="EMBL" id="LWMS01000008">
    <property type="protein sequence ID" value="PWL08819.1"/>
    <property type="molecule type" value="Genomic_DNA"/>
</dbReference>
<evidence type="ECO:0000259" key="5">
    <source>
        <dbReference type="PROSITE" id="PS51900"/>
    </source>
</evidence>
<reference evidence="6 8" key="2">
    <citation type="journal article" date="2017" name="BMC Genomics">
        <title>Genomic analysis of methanogenic archaea reveals a shift towards energy conservation.</title>
        <authorList>
            <person name="Gilmore S.P."/>
            <person name="Henske J.K."/>
            <person name="Sexton J.A."/>
            <person name="Solomon K.V."/>
            <person name="Seppala S."/>
            <person name="Yoo J.I."/>
            <person name="Huyett L.M."/>
            <person name="Pressman A."/>
            <person name="Cogan J.Z."/>
            <person name="Kivenson V."/>
            <person name="Peng X."/>
            <person name="Tan Y."/>
            <person name="Valentine D.L."/>
            <person name="O'Malley M.A."/>
        </authorList>
    </citation>
    <scope>NUCLEOTIDE SEQUENCE [LARGE SCALE GENOMIC DNA]</scope>
    <source>
        <strain evidence="6 8">1R-7</strain>
    </source>
</reference>
<dbReference type="OrthoDB" id="71463at2157"/>
<dbReference type="GO" id="GO:0006310">
    <property type="term" value="P:DNA recombination"/>
    <property type="evidence" value="ECO:0007669"/>
    <property type="project" value="UniProtKB-KW"/>
</dbReference>
<dbReference type="InterPro" id="IPR044068">
    <property type="entry name" value="CB"/>
</dbReference>
<dbReference type="Gene3D" id="1.10.443.10">
    <property type="entry name" value="Intergrase catalytic core"/>
    <property type="match status" value="1"/>
</dbReference>
<evidence type="ECO:0000256" key="2">
    <source>
        <dbReference type="ARBA" id="ARBA00023125"/>
    </source>
</evidence>
<comment type="caution">
    <text evidence="6">The sequence shown here is derived from an EMBL/GenBank/DDBJ whole genome shotgun (WGS) entry which is preliminary data.</text>
</comment>
<dbReference type="GO" id="GO:0015074">
    <property type="term" value="P:DNA integration"/>
    <property type="evidence" value="ECO:0007669"/>
    <property type="project" value="UniProtKB-KW"/>
</dbReference>
<evidence type="ECO:0000313" key="9">
    <source>
        <dbReference type="Proteomes" id="UP000246004"/>
    </source>
</evidence>
<feature type="domain" description="Core-binding (CB)" evidence="5">
    <location>
        <begin position="1"/>
        <end position="98"/>
    </location>
</feature>
<evidence type="ECO:0000256" key="1">
    <source>
        <dbReference type="ARBA" id="ARBA00022908"/>
    </source>
</evidence>
<dbReference type="SUPFAM" id="SSF56349">
    <property type="entry name" value="DNA breaking-rejoining enzymes"/>
    <property type="match status" value="1"/>
</dbReference>
<evidence type="ECO:0000313" key="7">
    <source>
        <dbReference type="EMBL" id="PWL08819.1"/>
    </source>
</evidence>
<dbReference type="Proteomes" id="UP000246004">
    <property type="component" value="Unassembled WGS sequence"/>
</dbReference>
<dbReference type="Gene3D" id="1.10.150.130">
    <property type="match status" value="1"/>
</dbReference>
<dbReference type="PANTHER" id="PTHR30349">
    <property type="entry name" value="PHAGE INTEGRASE-RELATED"/>
    <property type="match status" value="1"/>
</dbReference>
<sequence length="346" mass="41296">MYNDKLYVQFCLERNLKKNTKKCYESSLKSYTNFHEMTISELFNEALDDEQNIHLIKNRNIKRRMIDYRNYLLEQKNMTTSTIKTYISKIRTFYSHFEIEIPDLPPVKYERSYEINYLDLPTKEHIRKAIEISSLPIKALILFMSSSGTARAETLSLKVEDFINGTYEYYTKNNLYEILEELEKRNDIIPTLYLKRIKTDKYYYTFCSPEASNYIVKYLKTRKNLKLTDKLFDFSNASVLTNFQKINDQMKWGFKGKYRFFRSHTLRKFHASNLGIAAEYIDALQGRSKNKIHETYIKTNPEKLKKIYKEALPNILIYKDQKNPAEIHEDIHITINVFVSENSYTL</sequence>
<keyword evidence="2 4" id="KW-0238">DNA-binding</keyword>
<dbReference type="PANTHER" id="PTHR30349:SF41">
    <property type="entry name" value="INTEGRASE_RECOMBINASE PROTEIN MJ0367-RELATED"/>
    <property type="match status" value="1"/>
</dbReference>
<dbReference type="PROSITE" id="PS51900">
    <property type="entry name" value="CB"/>
    <property type="match status" value="1"/>
</dbReference>